<dbReference type="InterPro" id="IPR013102">
    <property type="entry name" value="PYNP_C"/>
</dbReference>
<keyword evidence="8" id="KW-0328">Glycosyltransferase</keyword>
<dbReference type="InterPro" id="IPR017872">
    <property type="entry name" value="Pyrmidine_PPase_CS"/>
</dbReference>
<dbReference type="InterPro" id="IPR036320">
    <property type="entry name" value="Glycosyl_Trfase_fam3_N_dom_sf"/>
</dbReference>
<feature type="domain" description="Pyrimidine nucleoside phosphorylase C-terminal" evidence="12">
    <location>
        <begin position="343"/>
        <end position="415"/>
    </location>
</feature>
<gene>
    <name evidence="13" type="ORF">FC83_GL002022</name>
</gene>
<dbReference type="EMBL" id="AZGA01000020">
    <property type="protein sequence ID" value="KRM34883.1"/>
    <property type="molecule type" value="Genomic_DNA"/>
</dbReference>
<name>A0A0R1Y6J7_9LACO</name>
<dbReference type="SMART" id="SM00941">
    <property type="entry name" value="PYNP_C"/>
    <property type="match status" value="1"/>
</dbReference>
<dbReference type="InterPro" id="IPR017459">
    <property type="entry name" value="Glycosyl_Trfase_fam3_N_dom"/>
</dbReference>
<dbReference type="GO" id="GO:0004645">
    <property type="term" value="F:1,4-alpha-oligoglucan phosphorylase activity"/>
    <property type="evidence" value="ECO:0007669"/>
    <property type="project" value="InterPro"/>
</dbReference>
<protein>
    <recommendedName>
        <fullName evidence="7">Pyrimidine-nucleoside phosphorylase</fullName>
        <ecNumber evidence="6">2.4.2.2</ecNumber>
    </recommendedName>
</protein>
<evidence type="ECO:0000256" key="3">
    <source>
        <dbReference type="ARBA" id="ARBA00003877"/>
    </source>
</evidence>
<dbReference type="Gene3D" id="1.20.970.10">
    <property type="entry name" value="Transferase, Pyrimidine Nucleoside Phosphorylase, Chain C"/>
    <property type="match status" value="1"/>
</dbReference>
<dbReference type="GO" id="GO:0005829">
    <property type="term" value="C:cytosol"/>
    <property type="evidence" value="ECO:0007669"/>
    <property type="project" value="TreeGrafter"/>
</dbReference>
<dbReference type="SUPFAM" id="SSF47648">
    <property type="entry name" value="Nucleoside phosphorylase/phosphoribosyltransferase N-terminal domain"/>
    <property type="match status" value="1"/>
</dbReference>
<dbReference type="Pfam" id="PF00591">
    <property type="entry name" value="Glycos_transf_3"/>
    <property type="match status" value="1"/>
</dbReference>
<comment type="cofactor">
    <cofactor evidence="2">
        <name>K(+)</name>
        <dbReference type="ChEBI" id="CHEBI:29103"/>
    </cofactor>
</comment>
<dbReference type="PROSITE" id="PS00647">
    <property type="entry name" value="THYMID_PHOSPHORYLASE"/>
    <property type="match status" value="1"/>
</dbReference>
<dbReference type="InterPro" id="IPR000053">
    <property type="entry name" value="Thymidine/pyrmidine_PPase"/>
</dbReference>
<evidence type="ECO:0000256" key="4">
    <source>
        <dbReference type="ARBA" id="ARBA00006915"/>
    </source>
</evidence>
<evidence type="ECO:0000256" key="11">
    <source>
        <dbReference type="ARBA" id="ARBA00048525"/>
    </source>
</evidence>
<dbReference type="SUPFAM" id="SSF52418">
    <property type="entry name" value="Nucleoside phosphorylase/phosphoribosyltransferase catalytic domain"/>
    <property type="match status" value="1"/>
</dbReference>
<dbReference type="eggNOG" id="COG0213">
    <property type="taxonomic scope" value="Bacteria"/>
</dbReference>
<accession>A0A0R1Y6J7</accession>
<dbReference type="FunFam" id="3.40.1030.10:FF:000003">
    <property type="entry name" value="Pyrimidine-nucleoside phosphorylase"/>
    <property type="match status" value="1"/>
</dbReference>
<comment type="similarity">
    <text evidence="4">Belongs to the thymidine/pyrimidine-nucleoside phosphorylase family.</text>
</comment>
<dbReference type="PATRIC" id="fig|1423734.3.peg.2046"/>
<comment type="catalytic activity">
    <reaction evidence="1">
        <text>2'-deoxyuridine + phosphate = 2-deoxy-alpha-D-ribose 1-phosphate + uracil</text>
        <dbReference type="Rhea" id="RHEA:22824"/>
        <dbReference type="ChEBI" id="CHEBI:16450"/>
        <dbReference type="ChEBI" id="CHEBI:17568"/>
        <dbReference type="ChEBI" id="CHEBI:43474"/>
        <dbReference type="ChEBI" id="CHEBI:57259"/>
        <dbReference type="EC" id="2.4.2.2"/>
    </reaction>
</comment>
<evidence type="ECO:0000256" key="8">
    <source>
        <dbReference type="ARBA" id="ARBA00022676"/>
    </source>
</evidence>
<dbReference type="PANTHER" id="PTHR10515:SF0">
    <property type="entry name" value="THYMIDINE PHOSPHORYLASE"/>
    <property type="match status" value="1"/>
</dbReference>
<evidence type="ECO:0000313" key="14">
    <source>
        <dbReference type="Proteomes" id="UP000051236"/>
    </source>
</evidence>
<evidence type="ECO:0000256" key="1">
    <source>
        <dbReference type="ARBA" id="ARBA00001066"/>
    </source>
</evidence>
<dbReference type="Proteomes" id="UP000051236">
    <property type="component" value="Unassembled WGS sequence"/>
</dbReference>
<evidence type="ECO:0000256" key="2">
    <source>
        <dbReference type="ARBA" id="ARBA00001958"/>
    </source>
</evidence>
<proteinExistence type="inferred from homology"/>
<keyword evidence="14" id="KW-1185">Reference proteome</keyword>
<comment type="caution">
    <text evidence="13">The sequence shown here is derived from an EMBL/GenBank/DDBJ whole genome shotgun (WGS) entry which is preliminary data.</text>
</comment>
<keyword evidence="9" id="KW-0808">Transferase</keyword>
<comment type="catalytic activity">
    <reaction evidence="11">
        <text>thymidine + phosphate = 2-deoxy-alpha-D-ribose 1-phosphate + thymine</text>
        <dbReference type="Rhea" id="RHEA:16037"/>
        <dbReference type="ChEBI" id="CHEBI:17748"/>
        <dbReference type="ChEBI" id="CHEBI:17821"/>
        <dbReference type="ChEBI" id="CHEBI:43474"/>
        <dbReference type="ChEBI" id="CHEBI:57259"/>
        <dbReference type="EC" id="2.4.2.2"/>
    </reaction>
</comment>
<comment type="catalytic activity">
    <reaction evidence="10">
        <text>uridine + phosphate = alpha-D-ribose 1-phosphate + uracil</text>
        <dbReference type="Rhea" id="RHEA:24388"/>
        <dbReference type="ChEBI" id="CHEBI:16704"/>
        <dbReference type="ChEBI" id="CHEBI:17568"/>
        <dbReference type="ChEBI" id="CHEBI:43474"/>
        <dbReference type="ChEBI" id="CHEBI:57720"/>
        <dbReference type="EC" id="2.4.2.2"/>
    </reaction>
</comment>
<dbReference type="PIRSF" id="PIRSF000478">
    <property type="entry name" value="TP_PyNP"/>
    <property type="match status" value="1"/>
</dbReference>
<dbReference type="InterPro" id="IPR018090">
    <property type="entry name" value="Pyrmidine_PPas_bac/euk"/>
</dbReference>
<dbReference type="GO" id="GO:0006213">
    <property type="term" value="P:pyrimidine nucleoside metabolic process"/>
    <property type="evidence" value="ECO:0007669"/>
    <property type="project" value="InterPro"/>
</dbReference>
<dbReference type="Gene3D" id="3.90.1170.30">
    <property type="entry name" value="Pyrimidine nucleoside phosphorylase-like, C-terminal domain"/>
    <property type="match status" value="1"/>
</dbReference>
<evidence type="ECO:0000313" key="13">
    <source>
        <dbReference type="EMBL" id="KRM34883.1"/>
    </source>
</evidence>
<dbReference type="EC" id="2.4.2.2" evidence="6"/>
<dbReference type="AlphaFoldDB" id="A0A0R1Y6J7"/>
<comment type="function">
    <text evidence="3">Catalyzes phosphorolysis of the pyrimidine nucleosides uridine, thymidine and 2'-deoxyuridine with the formation of the corresponding pyrimidine base and ribose-1-phosphate.</text>
</comment>
<comment type="subunit">
    <text evidence="5">Homodimer.</text>
</comment>
<dbReference type="Pfam" id="PF02885">
    <property type="entry name" value="Glycos_trans_3N"/>
    <property type="match status" value="1"/>
</dbReference>
<sequence>MLEIIAHKRDGAVLTPEEIQFVVTNYTQGKIPDYQVSAWLMSVYLQGMNFQEASELAMAMRDSGEQLHWPAKFLPIIDKHSTGGVGDKVSLILAPILAACNLYDPMIAGRGLGHTGGTLDKLESIPGFDVALDDAALQAALQQAKVVITGATTELAPADRLLYALRDTTGTVASIPLIASSIMSKKLAAGISGLVMDVKCGSGAFMKTQPEARELAQTLVAIGKAAGIKMAALITNMEQPLGLAIGNSLEVQEAIACLTQQGPEDITELTLTLAAQMLVMGDKAGDLSQGHQLAQGTLRDGTALACFKQMVAAQGGDVAYIDDPSRLPKAPQQITITAPKTGVIGAIATEQIGMAVVHLGGGRLVKEAAIDPAVGIVLRHKIGDAVVAGEPLAVVHANQVSPELLQDIQACFKIQKNSANLGPLVLDTIL</sequence>
<dbReference type="GO" id="GO:0009032">
    <property type="term" value="F:thymidine phosphorylase activity"/>
    <property type="evidence" value="ECO:0007669"/>
    <property type="project" value="TreeGrafter"/>
</dbReference>
<evidence type="ECO:0000256" key="9">
    <source>
        <dbReference type="ARBA" id="ARBA00022679"/>
    </source>
</evidence>
<reference evidence="13 14" key="1">
    <citation type="journal article" date="2015" name="Genome Announc.">
        <title>Expanding the biotechnology potential of lactobacilli through comparative genomics of 213 strains and associated genera.</title>
        <authorList>
            <person name="Sun Z."/>
            <person name="Harris H.M."/>
            <person name="McCann A."/>
            <person name="Guo C."/>
            <person name="Argimon S."/>
            <person name="Zhang W."/>
            <person name="Yang X."/>
            <person name="Jeffery I.B."/>
            <person name="Cooney J.C."/>
            <person name="Kagawa T.F."/>
            <person name="Liu W."/>
            <person name="Song Y."/>
            <person name="Salvetti E."/>
            <person name="Wrobel A."/>
            <person name="Rasinkangas P."/>
            <person name="Parkhill J."/>
            <person name="Rea M.C."/>
            <person name="O'Sullivan O."/>
            <person name="Ritari J."/>
            <person name="Douillard F.P."/>
            <person name="Paul Ross R."/>
            <person name="Yang R."/>
            <person name="Briner A.E."/>
            <person name="Felis G.E."/>
            <person name="de Vos W.M."/>
            <person name="Barrangou R."/>
            <person name="Klaenhammer T.R."/>
            <person name="Caufield P.W."/>
            <person name="Cui Y."/>
            <person name="Zhang H."/>
            <person name="O'Toole P.W."/>
        </authorList>
    </citation>
    <scope>NUCLEOTIDE SEQUENCE [LARGE SCALE GENOMIC DNA]</scope>
    <source>
        <strain evidence="13 14">DSM 18527</strain>
    </source>
</reference>
<dbReference type="NCBIfam" id="NF004490">
    <property type="entry name" value="PRK05820.1"/>
    <property type="match status" value="1"/>
</dbReference>
<evidence type="ECO:0000256" key="6">
    <source>
        <dbReference type="ARBA" id="ARBA00011889"/>
    </source>
</evidence>
<evidence type="ECO:0000256" key="7">
    <source>
        <dbReference type="ARBA" id="ARBA00014680"/>
    </source>
</evidence>
<evidence type="ECO:0000259" key="12">
    <source>
        <dbReference type="SMART" id="SM00941"/>
    </source>
</evidence>
<dbReference type="SUPFAM" id="SSF54680">
    <property type="entry name" value="Pyrimidine nucleoside phosphorylase C-terminal domain"/>
    <property type="match status" value="1"/>
</dbReference>
<dbReference type="PANTHER" id="PTHR10515">
    <property type="entry name" value="THYMIDINE PHOSPHORYLASE"/>
    <property type="match status" value="1"/>
</dbReference>
<dbReference type="OrthoDB" id="9763887at2"/>
<dbReference type="NCBIfam" id="TIGR02644">
    <property type="entry name" value="Y_phosphoryl"/>
    <property type="match status" value="1"/>
</dbReference>
<dbReference type="InterPro" id="IPR000312">
    <property type="entry name" value="Glycosyl_Trfase_fam3"/>
</dbReference>
<organism evidence="13 14">
    <name type="scientific">Agrilactobacillus composti DSM 18527 = JCM 14202</name>
    <dbReference type="NCBI Taxonomy" id="1423734"/>
    <lineage>
        <taxon>Bacteria</taxon>
        <taxon>Bacillati</taxon>
        <taxon>Bacillota</taxon>
        <taxon>Bacilli</taxon>
        <taxon>Lactobacillales</taxon>
        <taxon>Lactobacillaceae</taxon>
        <taxon>Agrilactobacillus</taxon>
    </lineage>
</organism>
<dbReference type="GO" id="GO:0006206">
    <property type="term" value="P:pyrimidine nucleobase metabolic process"/>
    <property type="evidence" value="ECO:0007669"/>
    <property type="project" value="InterPro"/>
</dbReference>
<dbReference type="InterPro" id="IPR036566">
    <property type="entry name" value="PYNP-like_C_sf"/>
</dbReference>
<evidence type="ECO:0000256" key="10">
    <source>
        <dbReference type="ARBA" id="ARBA00048453"/>
    </source>
</evidence>
<dbReference type="Gene3D" id="3.40.1030.10">
    <property type="entry name" value="Nucleoside phosphorylase/phosphoribosyltransferase catalytic domain"/>
    <property type="match status" value="1"/>
</dbReference>
<dbReference type="STRING" id="1423734.FC83_GL002022"/>
<dbReference type="InterPro" id="IPR035902">
    <property type="entry name" value="Nuc_phospho_transferase"/>
</dbReference>
<evidence type="ECO:0000256" key="5">
    <source>
        <dbReference type="ARBA" id="ARBA00011738"/>
    </source>
</evidence>
<dbReference type="Pfam" id="PF07831">
    <property type="entry name" value="PYNP_C"/>
    <property type="match status" value="1"/>
</dbReference>